<evidence type="ECO:0000313" key="3">
    <source>
        <dbReference type="Proteomes" id="UP000737171"/>
    </source>
</evidence>
<gene>
    <name evidence="2" type="ORF">HLB44_18680</name>
</gene>
<protein>
    <submittedName>
        <fullName evidence="2">Uncharacterized protein</fullName>
    </submittedName>
</protein>
<evidence type="ECO:0000313" key="2">
    <source>
        <dbReference type="EMBL" id="NRF69023.1"/>
    </source>
</evidence>
<organism evidence="2 3">
    <name type="scientific">Pseudaquabacterium terrae</name>
    <dbReference type="NCBI Taxonomy" id="2732868"/>
    <lineage>
        <taxon>Bacteria</taxon>
        <taxon>Pseudomonadati</taxon>
        <taxon>Pseudomonadota</taxon>
        <taxon>Betaproteobacteria</taxon>
        <taxon>Burkholderiales</taxon>
        <taxon>Sphaerotilaceae</taxon>
        <taxon>Pseudaquabacterium</taxon>
    </lineage>
</organism>
<reference evidence="2 3" key="1">
    <citation type="submission" date="2020-05" db="EMBL/GenBank/DDBJ databases">
        <title>Aquincola sp. isolate from soil.</title>
        <authorList>
            <person name="Han J."/>
            <person name="Kim D.-U."/>
        </authorList>
    </citation>
    <scope>NUCLEOTIDE SEQUENCE [LARGE SCALE GENOMIC DNA]</scope>
    <source>
        <strain evidence="2 3">S2</strain>
    </source>
</reference>
<sequence length="222" mass="24159">MTRKTLWQLSAIAAAATVMGIAQAQSDNSVAANEVIVEQRVATEAKEMAAEPVMTPEQAATYATTEATTTSPSITETTITTTTTTTTSVPQSTTIVVVPTQVDHVVVAAKAWAAVEAEPTTREEVVSEAVYANKNGLIPRGEMNAANEDKGTIYLEMGDQARHERSTKQYYAKVDSRHQQFAAAEQERLNQLALQEQQRQQALAAEQAQQQQQLAQQEQPKQ</sequence>
<keyword evidence="1" id="KW-0732">Signal</keyword>
<comment type="caution">
    <text evidence="2">The sequence shown here is derived from an EMBL/GenBank/DDBJ whole genome shotgun (WGS) entry which is preliminary data.</text>
</comment>
<feature type="chain" id="PRO_5047505248" evidence="1">
    <location>
        <begin position="25"/>
        <end position="222"/>
    </location>
</feature>
<accession>A0ABX2EK90</accession>
<name>A0ABX2EK90_9BURK</name>
<evidence type="ECO:0000256" key="1">
    <source>
        <dbReference type="SAM" id="SignalP"/>
    </source>
</evidence>
<proteinExistence type="predicted"/>
<feature type="signal peptide" evidence="1">
    <location>
        <begin position="1"/>
        <end position="24"/>
    </location>
</feature>
<dbReference type="EMBL" id="JABRWJ010000005">
    <property type="protein sequence ID" value="NRF69023.1"/>
    <property type="molecule type" value="Genomic_DNA"/>
</dbReference>
<keyword evidence="3" id="KW-1185">Reference proteome</keyword>
<dbReference type="Proteomes" id="UP000737171">
    <property type="component" value="Unassembled WGS sequence"/>
</dbReference>
<dbReference type="RefSeq" id="WP_173125274.1">
    <property type="nucleotide sequence ID" value="NZ_JABRWJ010000005.1"/>
</dbReference>